<dbReference type="InterPro" id="IPR003754">
    <property type="entry name" value="4pyrrol_synth_uPrphyn_synth"/>
</dbReference>
<evidence type="ECO:0000256" key="1">
    <source>
        <dbReference type="ARBA" id="ARBA00004772"/>
    </source>
</evidence>
<evidence type="ECO:0000256" key="8">
    <source>
        <dbReference type="ARBA" id="ARBA00048617"/>
    </source>
</evidence>
<sequence>MSSSNPLLEEKTIVFTGSRKPVEAISHAQSYGAETVYLPLVETAVRQSEKPDFTGYDWLIFTSRTSAEVFCACNENVSAKIAAVGDQTAAVLQKHGHHVDFIPKVFSADHFIEEFPPVSGVAKCLFIKGQMAKNTISSMSMQVDEWTVYDTVLNIENAKAVTQLTDVIVLFASPSAVSAYRKAGGNWSNIQVAAIGHVTKQAIVDHGGKVDFTPKKYTYIEVINEIAKGSLSK</sequence>
<evidence type="ECO:0000256" key="2">
    <source>
        <dbReference type="ARBA" id="ARBA00008133"/>
    </source>
</evidence>
<dbReference type="GO" id="GO:0006782">
    <property type="term" value="P:protoporphyrinogen IX biosynthetic process"/>
    <property type="evidence" value="ECO:0007669"/>
    <property type="project" value="UniProtKB-UniRule"/>
</dbReference>
<dbReference type="Gene3D" id="3.40.50.10090">
    <property type="match status" value="2"/>
</dbReference>
<dbReference type="EMBL" id="CP016540">
    <property type="protein sequence ID" value="ANU25661.1"/>
    <property type="molecule type" value="Genomic_DNA"/>
</dbReference>
<keyword evidence="12" id="KW-1185">Reference proteome</keyword>
<comment type="catalytic activity">
    <reaction evidence="8 9">
        <text>hydroxymethylbilane = uroporphyrinogen III + H2O</text>
        <dbReference type="Rhea" id="RHEA:18965"/>
        <dbReference type="ChEBI" id="CHEBI:15377"/>
        <dbReference type="ChEBI" id="CHEBI:57308"/>
        <dbReference type="ChEBI" id="CHEBI:57845"/>
        <dbReference type="EC" id="4.2.1.75"/>
    </reaction>
</comment>
<dbReference type="STRING" id="1302659.I858_001030"/>
<evidence type="ECO:0000256" key="5">
    <source>
        <dbReference type="ARBA" id="ARBA00023244"/>
    </source>
</evidence>
<dbReference type="EC" id="4.2.1.75" evidence="3 9"/>
<dbReference type="SUPFAM" id="SSF69618">
    <property type="entry name" value="HemD-like"/>
    <property type="match status" value="1"/>
</dbReference>
<dbReference type="Pfam" id="PF02602">
    <property type="entry name" value="HEM4"/>
    <property type="match status" value="1"/>
</dbReference>
<feature type="domain" description="Tetrapyrrole biosynthesis uroporphyrinogen III synthase" evidence="10">
    <location>
        <begin position="28"/>
        <end position="218"/>
    </location>
</feature>
<evidence type="ECO:0000313" key="12">
    <source>
        <dbReference type="Proteomes" id="UP000053354"/>
    </source>
</evidence>
<evidence type="ECO:0000256" key="7">
    <source>
        <dbReference type="ARBA" id="ARBA00040167"/>
    </source>
</evidence>
<evidence type="ECO:0000259" key="10">
    <source>
        <dbReference type="Pfam" id="PF02602"/>
    </source>
</evidence>
<evidence type="ECO:0000256" key="6">
    <source>
        <dbReference type="ARBA" id="ARBA00037589"/>
    </source>
</evidence>
<dbReference type="GO" id="GO:0006780">
    <property type="term" value="P:uroporphyrinogen III biosynthetic process"/>
    <property type="evidence" value="ECO:0007669"/>
    <property type="project" value="UniProtKB-UniRule"/>
</dbReference>
<dbReference type="CDD" id="cd06578">
    <property type="entry name" value="HemD"/>
    <property type="match status" value="1"/>
</dbReference>
<dbReference type="InterPro" id="IPR036108">
    <property type="entry name" value="4pyrrol_syn_uPrphyn_synt_sf"/>
</dbReference>
<dbReference type="GO" id="GO:0004852">
    <property type="term" value="F:uroporphyrinogen-III synthase activity"/>
    <property type="evidence" value="ECO:0007669"/>
    <property type="project" value="UniProtKB-UniRule"/>
</dbReference>
<organism evidence="11 12">
    <name type="scientific">Planococcus versutus</name>
    <dbReference type="NCBI Taxonomy" id="1302659"/>
    <lineage>
        <taxon>Bacteria</taxon>
        <taxon>Bacillati</taxon>
        <taxon>Bacillota</taxon>
        <taxon>Bacilli</taxon>
        <taxon>Bacillales</taxon>
        <taxon>Caryophanaceae</taxon>
        <taxon>Planococcus</taxon>
    </lineage>
</organism>
<comment type="similarity">
    <text evidence="2 9">Belongs to the uroporphyrinogen-III synthase family.</text>
</comment>
<name>A0A1B1RXJ0_9BACL</name>
<dbReference type="PANTHER" id="PTHR38042">
    <property type="entry name" value="UROPORPHYRINOGEN-III SYNTHASE, CHLOROPLASTIC"/>
    <property type="match status" value="1"/>
</dbReference>
<keyword evidence="4 9" id="KW-0456">Lyase</keyword>
<dbReference type="KEGG" id="pll:I858_001030"/>
<protein>
    <recommendedName>
        <fullName evidence="7 9">Uroporphyrinogen-III synthase</fullName>
        <ecNumber evidence="3 9">4.2.1.75</ecNumber>
    </recommendedName>
</protein>
<evidence type="ECO:0000256" key="4">
    <source>
        <dbReference type="ARBA" id="ARBA00023239"/>
    </source>
</evidence>
<keyword evidence="5 9" id="KW-0627">Porphyrin biosynthesis</keyword>
<comment type="pathway">
    <text evidence="1 9">Porphyrin-containing compound metabolism; protoporphyrin-IX biosynthesis; coproporphyrinogen-III from 5-aminolevulinate: step 3/4.</text>
</comment>
<dbReference type="RefSeq" id="WP_065524237.1">
    <property type="nucleotide sequence ID" value="NZ_CP016540.2"/>
</dbReference>
<dbReference type="UniPathway" id="UPA00251">
    <property type="reaction ID" value="UER00320"/>
</dbReference>
<gene>
    <name evidence="11" type="ORF">I858_001030</name>
</gene>
<dbReference type="PANTHER" id="PTHR38042:SF1">
    <property type="entry name" value="UROPORPHYRINOGEN-III SYNTHASE, CHLOROPLASTIC"/>
    <property type="match status" value="1"/>
</dbReference>
<comment type="function">
    <text evidence="6 9">Catalyzes cyclization of the linear tetrapyrrole, hydroxymethylbilane, to the macrocyclic uroporphyrinogen III.</text>
</comment>
<dbReference type="Proteomes" id="UP000053354">
    <property type="component" value="Chromosome"/>
</dbReference>
<dbReference type="OrthoDB" id="9815856at2"/>
<reference evidence="11" key="1">
    <citation type="submission" date="2016-10" db="EMBL/GenBank/DDBJ databases">
        <authorList>
            <person name="See-Too W.S."/>
        </authorList>
    </citation>
    <scope>NUCLEOTIDE SEQUENCE</scope>
    <source>
        <strain evidence="11">L10.15</strain>
    </source>
</reference>
<proteinExistence type="inferred from homology"/>
<accession>A0A1B1RXJ0</accession>
<evidence type="ECO:0000256" key="3">
    <source>
        <dbReference type="ARBA" id="ARBA00013109"/>
    </source>
</evidence>
<evidence type="ECO:0000313" key="11">
    <source>
        <dbReference type="EMBL" id="ANU25661.1"/>
    </source>
</evidence>
<dbReference type="AlphaFoldDB" id="A0A1B1RXJ0"/>
<evidence type="ECO:0000256" key="9">
    <source>
        <dbReference type="RuleBase" id="RU366031"/>
    </source>
</evidence>
<dbReference type="InterPro" id="IPR039793">
    <property type="entry name" value="UROS/Hem4"/>
</dbReference>